<proteinExistence type="predicted"/>
<dbReference type="Gene3D" id="3.30.420.10">
    <property type="entry name" value="Ribonuclease H-like superfamily/Ribonuclease H"/>
    <property type="match status" value="1"/>
</dbReference>
<keyword evidence="3" id="KW-1185">Reference proteome</keyword>
<dbReference type="InterPro" id="IPR044730">
    <property type="entry name" value="RNase_H-like_dom_plant"/>
</dbReference>
<dbReference type="PANTHER" id="PTHR47074">
    <property type="entry name" value="BNAC02G40300D PROTEIN"/>
    <property type="match status" value="1"/>
</dbReference>
<organism evidence="2 3">
    <name type="scientific">Panicum miliaceum</name>
    <name type="common">Proso millet</name>
    <name type="synonym">Broomcorn millet</name>
    <dbReference type="NCBI Taxonomy" id="4540"/>
    <lineage>
        <taxon>Eukaryota</taxon>
        <taxon>Viridiplantae</taxon>
        <taxon>Streptophyta</taxon>
        <taxon>Embryophyta</taxon>
        <taxon>Tracheophyta</taxon>
        <taxon>Spermatophyta</taxon>
        <taxon>Magnoliopsida</taxon>
        <taxon>Liliopsida</taxon>
        <taxon>Poales</taxon>
        <taxon>Poaceae</taxon>
        <taxon>PACMAD clade</taxon>
        <taxon>Panicoideae</taxon>
        <taxon>Panicodae</taxon>
        <taxon>Paniceae</taxon>
        <taxon>Panicinae</taxon>
        <taxon>Panicum</taxon>
        <taxon>Panicum sect. Panicum</taxon>
    </lineage>
</organism>
<dbReference type="CDD" id="cd06222">
    <property type="entry name" value="RNase_H_like"/>
    <property type="match status" value="1"/>
</dbReference>
<dbReference type="InterPro" id="IPR012337">
    <property type="entry name" value="RNaseH-like_sf"/>
</dbReference>
<dbReference type="PANTHER" id="PTHR47074:SF70">
    <property type="entry name" value="OS07G0513450 PROTEIN"/>
    <property type="match status" value="1"/>
</dbReference>
<dbReference type="Pfam" id="PF13456">
    <property type="entry name" value="RVT_3"/>
    <property type="match status" value="1"/>
</dbReference>
<name>A0A3L6SES8_PANMI</name>
<dbReference type="EMBL" id="PQIB02000005">
    <property type="protein sequence ID" value="RLN18733.1"/>
    <property type="molecule type" value="Genomic_DNA"/>
</dbReference>
<dbReference type="SUPFAM" id="SSF53098">
    <property type="entry name" value="Ribonuclease H-like"/>
    <property type="match status" value="1"/>
</dbReference>
<dbReference type="Proteomes" id="UP000275267">
    <property type="component" value="Unassembled WGS sequence"/>
</dbReference>
<evidence type="ECO:0000259" key="1">
    <source>
        <dbReference type="Pfam" id="PF13456"/>
    </source>
</evidence>
<accession>A0A3L6SES8</accession>
<dbReference type="InterPro" id="IPR002156">
    <property type="entry name" value="RNaseH_domain"/>
</dbReference>
<feature type="domain" description="RNase H type-1" evidence="1">
    <location>
        <begin position="25"/>
        <end position="147"/>
    </location>
</feature>
<dbReference type="InterPro" id="IPR052929">
    <property type="entry name" value="RNase_H-like_EbsB-rel"/>
</dbReference>
<reference evidence="3" key="1">
    <citation type="journal article" date="2019" name="Nat. Commun.">
        <title>The genome of broomcorn millet.</title>
        <authorList>
            <person name="Zou C."/>
            <person name="Miki D."/>
            <person name="Li D."/>
            <person name="Tang Q."/>
            <person name="Xiao L."/>
            <person name="Rajput S."/>
            <person name="Deng P."/>
            <person name="Jia W."/>
            <person name="Huang R."/>
            <person name="Zhang M."/>
            <person name="Sun Y."/>
            <person name="Hu J."/>
            <person name="Fu X."/>
            <person name="Schnable P.S."/>
            <person name="Li F."/>
            <person name="Zhang H."/>
            <person name="Feng B."/>
            <person name="Zhu X."/>
            <person name="Liu R."/>
            <person name="Schnable J.C."/>
            <person name="Zhu J.-K."/>
            <person name="Zhang H."/>
        </authorList>
    </citation>
    <scope>NUCLEOTIDE SEQUENCE [LARGE SCALE GENOMIC DNA]</scope>
</reference>
<dbReference type="STRING" id="4540.A0A3L6SES8"/>
<dbReference type="AlphaFoldDB" id="A0A3L6SES8"/>
<sequence>MDISSRLRSEDKQWCPPQLDVWKINFDGAFLESEKTGAFGVLWLDHCGHAVLAGAGRLETVKDVLSAEAQACLAALTTASDQGIQRISLESDSQVLVRALQSGEYDQALGGVLFREAKFLMSMQFDLVSITYAPQSCNRCAHDLARMDLSGRQIISL</sequence>
<dbReference type="OrthoDB" id="695987at2759"/>
<evidence type="ECO:0000313" key="3">
    <source>
        <dbReference type="Proteomes" id="UP000275267"/>
    </source>
</evidence>
<protein>
    <recommendedName>
        <fullName evidence="1">RNase H type-1 domain-containing protein</fullName>
    </recommendedName>
</protein>
<dbReference type="GO" id="GO:0003676">
    <property type="term" value="F:nucleic acid binding"/>
    <property type="evidence" value="ECO:0007669"/>
    <property type="project" value="InterPro"/>
</dbReference>
<evidence type="ECO:0000313" key="2">
    <source>
        <dbReference type="EMBL" id="RLN18733.1"/>
    </source>
</evidence>
<comment type="caution">
    <text evidence="2">The sequence shown here is derived from an EMBL/GenBank/DDBJ whole genome shotgun (WGS) entry which is preliminary data.</text>
</comment>
<dbReference type="InterPro" id="IPR036397">
    <property type="entry name" value="RNaseH_sf"/>
</dbReference>
<gene>
    <name evidence="2" type="ORF">C2845_PM02G18930</name>
</gene>
<dbReference type="GO" id="GO:0004523">
    <property type="term" value="F:RNA-DNA hybrid ribonuclease activity"/>
    <property type="evidence" value="ECO:0007669"/>
    <property type="project" value="InterPro"/>
</dbReference>